<dbReference type="HOGENOM" id="CLU_185104_0_0_7"/>
<evidence type="ECO:0000313" key="3">
    <source>
        <dbReference type="Proteomes" id="UP000009071"/>
    </source>
</evidence>
<dbReference type="Proteomes" id="UP000009071">
    <property type="component" value="Chromosome"/>
</dbReference>
<dbReference type="EMBL" id="AP010904">
    <property type="protein sequence ID" value="BAH77912.1"/>
    <property type="molecule type" value="Genomic_DNA"/>
</dbReference>
<organism evidence="2 3">
    <name type="scientific">Solidesulfovibrio magneticus (strain ATCC 700980 / DSM 13731 / RS-1)</name>
    <name type="common">Desulfovibrio magneticus</name>
    <dbReference type="NCBI Taxonomy" id="573370"/>
    <lineage>
        <taxon>Bacteria</taxon>
        <taxon>Pseudomonadati</taxon>
        <taxon>Thermodesulfobacteriota</taxon>
        <taxon>Desulfovibrionia</taxon>
        <taxon>Desulfovibrionales</taxon>
        <taxon>Desulfovibrionaceae</taxon>
        <taxon>Solidesulfovibrio</taxon>
    </lineage>
</organism>
<gene>
    <name evidence="2" type="ordered locus">DMR_44210</name>
</gene>
<feature type="region of interest" description="Disordered" evidence="1">
    <location>
        <begin position="1"/>
        <end position="32"/>
    </location>
</feature>
<reference evidence="2 3" key="1">
    <citation type="journal article" date="2009" name="Genome Res.">
        <title>Whole genome sequence of Desulfovibrio magneticus strain RS-1 revealed common gene clusters in magnetotactic bacteria.</title>
        <authorList>
            <person name="Nakazawa H."/>
            <person name="Arakaki A."/>
            <person name="Narita-Yamada S."/>
            <person name="Yashiro I."/>
            <person name="Jinno K."/>
            <person name="Aoki N."/>
            <person name="Tsuruyama A."/>
            <person name="Okamura Y."/>
            <person name="Tanikawa S."/>
            <person name="Fujita N."/>
            <person name="Takeyama H."/>
            <person name="Matsunaga T."/>
        </authorList>
    </citation>
    <scope>NUCLEOTIDE SEQUENCE [LARGE SCALE GENOMIC DNA]</scope>
    <source>
        <strain evidence="3">ATCC 700980 / DSM 13731 / RS-1</strain>
    </source>
</reference>
<keyword evidence="3" id="KW-1185">Reference proteome</keyword>
<evidence type="ECO:0000256" key="1">
    <source>
        <dbReference type="SAM" id="MobiDB-lite"/>
    </source>
</evidence>
<sequence>MPGGGRGCRREQRPKAGSRPMADTPKPLPPLLPVIPEYKPWLDRVIKETAADAGAADATFAARHGAASGPEGAARARVDAQVELARGVIADEKA</sequence>
<dbReference type="AlphaFoldDB" id="C4XR32"/>
<dbReference type="KEGG" id="dma:DMR_44210"/>
<dbReference type="STRING" id="573370.DMR_44210"/>
<name>C4XR32_SOLM1</name>
<dbReference type="eggNOG" id="ENOG5031I7B">
    <property type="taxonomic scope" value="Bacteria"/>
</dbReference>
<evidence type="ECO:0000313" key="2">
    <source>
        <dbReference type="EMBL" id="BAH77912.1"/>
    </source>
</evidence>
<protein>
    <submittedName>
        <fullName evidence="2">Uncharacterized protein</fullName>
    </submittedName>
</protein>
<accession>C4XR32</accession>
<proteinExistence type="predicted"/>